<dbReference type="RefSeq" id="WP_184287214.1">
    <property type="nucleotide sequence ID" value="NZ_JACHJO010000002.1"/>
</dbReference>
<reference evidence="2 3" key="1">
    <citation type="submission" date="2020-08" db="EMBL/GenBank/DDBJ databases">
        <title>Genomic Encyclopedia of Type Strains, Phase III (KMG-III): the genomes of soil and plant-associated and newly described type strains.</title>
        <authorList>
            <person name="Whitman W."/>
        </authorList>
    </citation>
    <scope>NUCLEOTIDE SEQUENCE [LARGE SCALE GENOMIC DNA]</scope>
    <source>
        <strain evidence="2 3">CECT 8712</strain>
    </source>
</reference>
<keyword evidence="1" id="KW-0812">Transmembrane</keyword>
<feature type="transmembrane region" description="Helical" evidence="1">
    <location>
        <begin position="12"/>
        <end position="33"/>
    </location>
</feature>
<accession>A0A841IJ03</accession>
<dbReference type="InterPro" id="IPR021424">
    <property type="entry name" value="PorA"/>
</dbReference>
<protein>
    <recommendedName>
        <fullName evidence="4">DUF3068 family protein</fullName>
    </recommendedName>
</protein>
<keyword evidence="3" id="KW-1185">Reference proteome</keyword>
<dbReference type="EMBL" id="JACHJO010000002">
    <property type="protein sequence ID" value="MBB6118717.1"/>
    <property type="molecule type" value="Genomic_DNA"/>
</dbReference>
<evidence type="ECO:0000313" key="3">
    <source>
        <dbReference type="Proteomes" id="UP000536604"/>
    </source>
</evidence>
<evidence type="ECO:0000313" key="2">
    <source>
        <dbReference type="EMBL" id="MBB6118717.1"/>
    </source>
</evidence>
<dbReference type="Pfam" id="PF11271">
    <property type="entry name" value="PorA"/>
    <property type="match status" value="1"/>
</dbReference>
<evidence type="ECO:0008006" key="4">
    <source>
        <dbReference type="Google" id="ProtNLM"/>
    </source>
</evidence>
<name>A0A841IJ03_9ACTN</name>
<evidence type="ECO:0000256" key="1">
    <source>
        <dbReference type="SAM" id="Phobius"/>
    </source>
</evidence>
<keyword evidence="1" id="KW-1133">Transmembrane helix</keyword>
<keyword evidence="1" id="KW-0472">Membrane</keyword>
<sequence>MTAVPGVRGPLPGGTILLAAGAFLLTLAVLLPLHVYERVALLPAEEQFEISLVAEDAGYLDTSTWEWRQAARVVRTTRVDATPHGGDWSAWETSVATSTDEGVLDHWSRRVIVDRRTGRAVNCCGEHVDGDRAVRQAGLVFSWPVGAPEGDHPFYDAEVRSAPPMEFQGTEEVAGIEVRRYTQTIDATQVPGSARQVPASLFTPGAEGTVSAARWLRVVRTYWVEPVSGAVVDIAEERHETMRPRTEGEEIDLLHAEFSLAEGQVVVLAEHARVRSFLLATLRDRAPAVLGPLGALAVLAGVVRARRSRVPGGAAGREGAPV</sequence>
<organism evidence="2 3">
    <name type="scientific">Nocardiopsis algeriensis</name>
    <dbReference type="NCBI Taxonomy" id="1478215"/>
    <lineage>
        <taxon>Bacteria</taxon>
        <taxon>Bacillati</taxon>
        <taxon>Actinomycetota</taxon>
        <taxon>Actinomycetes</taxon>
        <taxon>Streptosporangiales</taxon>
        <taxon>Nocardiopsidaceae</taxon>
        <taxon>Nocardiopsis</taxon>
    </lineage>
</organism>
<proteinExistence type="predicted"/>
<gene>
    <name evidence="2" type="ORF">FHS13_000649</name>
</gene>
<dbReference type="AlphaFoldDB" id="A0A841IJ03"/>
<comment type="caution">
    <text evidence="2">The sequence shown here is derived from an EMBL/GenBank/DDBJ whole genome shotgun (WGS) entry which is preliminary data.</text>
</comment>
<dbReference type="Proteomes" id="UP000536604">
    <property type="component" value="Unassembled WGS sequence"/>
</dbReference>